<proteinExistence type="predicted"/>
<organism evidence="1 2">
    <name type="scientific">Streptomyces lividans 1326</name>
    <dbReference type="NCBI Taxonomy" id="1200984"/>
    <lineage>
        <taxon>Bacteria</taxon>
        <taxon>Bacillati</taxon>
        <taxon>Actinomycetota</taxon>
        <taxon>Actinomycetes</taxon>
        <taxon>Kitasatosporales</taxon>
        <taxon>Streptomycetaceae</taxon>
        <taxon>Streptomyces</taxon>
    </lineage>
</organism>
<evidence type="ECO:0000313" key="2">
    <source>
        <dbReference type="Proteomes" id="UP000014062"/>
    </source>
</evidence>
<reference evidence="2" key="1">
    <citation type="journal article" date="2013" name="Genome Biol. Evol.">
        <title>The genome sequence of Streptomyces lividans 66 reveals a novel tRNA-dependent peptide biosynthetic system within a metal-related genomic island.</title>
        <authorList>
            <person name="Cruz-Morales P."/>
            <person name="Vijgenboom E."/>
            <person name="Iruegas-Bocardo F."/>
            <person name="Girard G."/>
            <person name="Yanez-Guerra L.A."/>
            <person name="Ramos-Aboites H.E."/>
            <person name="Pernodet J.L."/>
            <person name="Anne J."/>
            <person name="van Wezel G.P."/>
            <person name="Barona-Gomez F."/>
        </authorList>
    </citation>
    <scope>NUCLEOTIDE SEQUENCE [LARGE SCALE GENOMIC DNA]</scope>
    <source>
        <strain evidence="2">1326</strain>
    </source>
</reference>
<evidence type="ECO:0000313" key="1">
    <source>
        <dbReference type="EMBL" id="EOY46343.1"/>
    </source>
</evidence>
<name>A0A7U9DSN9_STRLI</name>
<dbReference type="Proteomes" id="UP000014062">
    <property type="component" value="Chromosome"/>
</dbReference>
<dbReference type="AlphaFoldDB" id="A0A7U9DSN9"/>
<protein>
    <submittedName>
        <fullName evidence="1">Uncharacterized protein</fullName>
    </submittedName>
</protein>
<accession>A0A7U9DSN9</accession>
<gene>
    <name evidence="1" type="ORF">SLI_1626</name>
</gene>
<dbReference type="EMBL" id="CM001889">
    <property type="protein sequence ID" value="EOY46343.1"/>
    <property type="molecule type" value="Genomic_DNA"/>
</dbReference>
<sequence>MRSAAELNDQIRALWRRAGGTLSAQERVEYELLVVEWATAIRGQVVEAA</sequence>